<protein>
    <submittedName>
        <fullName evidence="1">Uncharacterized protein</fullName>
    </submittedName>
</protein>
<proteinExistence type="predicted"/>
<gene>
    <name evidence="1" type="ORF">NPRO_05690</name>
</gene>
<accession>A0A809SDF1</accession>
<dbReference type="AlphaFoldDB" id="A0A809SDF1"/>
<evidence type="ECO:0000313" key="1">
    <source>
        <dbReference type="EMBL" id="BBO22974.1"/>
    </source>
</evidence>
<dbReference type="KEGG" id="npy:NPRO_05690"/>
<reference evidence="1" key="1">
    <citation type="journal article" name="DNA Res.">
        <title>The physiological potential of anammox bacteria as revealed by their core genome structure.</title>
        <authorList>
            <person name="Okubo T."/>
            <person name="Toyoda A."/>
            <person name="Fukuhara K."/>
            <person name="Uchiyama I."/>
            <person name="Harigaya Y."/>
            <person name="Kuroiwa M."/>
            <person name="Suzuki T."/>
            <person name="Murakami Y."/>
            <person name="Suwa Y."/>
            <person name="Takami H."/>
        </authorList>
    </citation>
    <scope>NUCLEOTIDE SEQUENCE</scope>
    <source>
        <strain evidence="1">317325-2</strain>
    </source>
</reference>
<sequence>MKKLGLRKISFVMAAVLALAAIGAPQLDKLLKLGGVVAIVNAMGKQMNEGINKLWGRQDTWEVKTKVVPILSVGINSSTAVGAAQVMGPPHQVDKVVAVAQPEAQLLGRELRMKALIPVSSKDVLKDIRAVEHVGVSGIVDIKL</sequence>
<dbReference type="Proteomes" id="UP000662873">
    <property type="component" value="Chromosome"/>
</dbReference>
<evidence type="ECO:0000313" key="2">
    <source>
        <dbReference type="Proteomes" id="UP000662873"/>
    </source>
</evidence>
<organism evidence="1 2">
    <name type="scientific">Candidatus Nitrosymbiomonas proteolyticus</name>
    <dbReference type="NCBI Taxonomy" id="2608984"/>
    <lineage>
        <taxon>Bacteria</taxon>
        <taxon>Bacillati</taxon>
        <taxon>Armatimonadota</taxon>
        <taxon>Armatimonadota incertae sedis</taxon>
        <taxon>Candidatus Nitrosymbiomonas</taxon>
    </lineage>
</organism>
<dbReference type="EMBL" id="AP021858">
    <property type="protein sequence ID" value="BBO22974.1"/>
    <property type="molecule type" value="Genomic_DNA"/>
</dbReference>
<name>A0A809SDF1_9BACT</name>